<name>A0A078M0D7_9PSED</name>
<dbReference type="Pfam" id="PF09523">
    <property type="entry name" value="DUF2390"/>
    <property type="match status" value="1"/>
</dbReference>
<reference evidence="1 2" key="1">
    <citation type="submission" date="2014-07" db="EMBL/GenBank/DDBJ databases">
        <authorList>
            <person name="Urmite Genomes Urmite Genomes"/>
        </authorList>
    </citation>
    <scope>NUCLEOTIDE SEQUENCE [LARGE SCALE GENOMIC DNA]</scope>
    <source>
        <strain evidence="1 2">20_BN</strain>
    </source>
</reference>
<dbReference type="InterPro" id="IPR012659">
    <property type="entry name" value="CHP02444"/>
</dbReference>
<gene>
    <name evidence="1" type="ORF">BN1079_02861</name>
</gene>
<keyword evidence="2" id="KW-1185">Reference proteome</keyword>
<dbReference type="Proteomes" id="UP000053902">
    <property type="component" value="Unassembled WGS sequence"/>
</dbReference>
<sequence length="180" mass="19797">MAAEFISSPAIQAGLVEKITAMTNDDLRQFALACYAQPGVESACLELQAAGADVCLLLAGAWLERRAIACTVERMAQLRKVADEWQAEVTTPLRSLRQAWRESAKSDGALRALRERVKQLELDAEYIQLDRLQQVTRPWPAEQKSVDWLAVICAPLGGDARAPLEKLRRAALSLEPGQNG</sequence>
<evidence type="ECO:0000313" key="2">
    <source>
        <dbReference type="Proteomes" id="UP000053902"/>
    </source>
</evidence>
<dbReference type="HOGENOM" id="CLU_119976_1_0_6"/>
<dbReference type="EMBL" id="CCSF01000001">
    <property type="protein sequence ID" value="CDZ95526.1"/>
    <property type="molecule type" value="Genomic_DNA"/>
</dbReference>
<accession>A0A078M0D7</accession>
<protein>
    <recommendedName>
        <fullName evidence="3">TIGR02444 family protein</fullName>
    </recommendedName>
</protein>
<evidence type="ECO:0000313" key="1">
    <source>
        <dbReference type="EMBL" id="CDZ95526.1"/>
    </source>
</evidence>
<dbReference type="NCBIfam" id="TIGR02444">
    <property type="entry name" value="TIGR02444 family protein"/>
    <property type="match status" value="1"/>
</dbReference>
<dbReference type="STRING" id="1499686.BN1079_02861"/>
<dbReference type="eggNOG" id="COG5589">
    <property type="taxonomic scope" value="Bacteria"/>
</dbReference>
<dbReference type="AlphaFoldDB" id="A0A078M0D7"/>
<organism evidence="1 2">
    <name type="scientific">Pseudomonas saudiphocaensis</name>
    <dbReference type="NCBI Taxonomy" id="1499686"/>
    <lineage>
        <taxon>Bacteria</taxon>
        <taxon>Pseudomonadati</taxon>
        <taxon>Pseudomonadota</taxon>
        <taxon>Gammaproteobacteria</taxon>
        <taxon>Pseudomonadales</taxon>
        <taxon>Pseudomonadaceae</taxon>
        <taxon>Pseudomonas</taxon>
    </lineage>
</organism>
<proteinExistence type="predicted"/>
<evidence type="ECO:0008006" key="3">
    <source>
        <dbReference type="Google" id="ProtNLM"/>
    </source>
</evidence>